<name>B3M450_DROAN</name>
<feature type="domain" description="DUF4774" evidence="2">
    <location>
        <begin position="237"/>
        <end position="289"/>
    </location>
</feature>
<proteinExistence type="predicted"/>
<dbReference type="Proteomes" id="UP000007801">
    <property type="component" value="Unassembled WGS sequence"/>
</dbReference>
<dbReference type="eggNOG" id="ENOG502TAB4">
    <property type="taxonomic scope" value="Eukaryota"/>
</dbReference>
<dbReference type="Pfam" id="PF15999">
    <property type="entry name" value="DUF4774"/>
    <property type="match status" value="1"/>
</dbReference>
<dbReference type="InterPro" id="IPR031942">
    <property type="entry name" value="DUF4774"/>
</dbReference>
<reference evidence="3 4" key="1">
    <citation type="journal article" date="2007" name="Nature">
        <title>Evolution of genes and genomes on the Drosophila phylogeny.</title>
        <authorList>
            <consortium name="Drosophila 12 Genomes Consortium"/>
            <person name="Clark A.G."/>
            <person name="Eisen M.B."/>
            <person name="Smith D.R."/>
            <person name="Bergman C.M."/>
            <person name="Oliver B."/>
            <person name="Markow T.A."/>
            <person name="Kaufman T.C."/>
            <person name="Kellis M."/>
            <person name="Gelbart W."/>
            <person name="Iyer V.N."/>
            <person name="Pollard D.A."/>
            <person name="Sackton T.B."/>
            <person name="Larracuente A.M."/>
            <person name="Singh N.D."/>
            <person name="Abad J.P."/>
            <person name="Abt D.N."/>
            <person name="Adryan B."/>
            <person name="Aguade M."/>
            <person name="Akashi H."/>
            <person name="Anderson W.W."/>
            <person name="Aquadro C.F."/>
            <person name="Ardell D.H."/>
            <person name="Arguello R."/>
            <person name="Artieri C.G."/>
            <person name="Barbash D.A."/>
            <person name="Barker D."/>
            <person name="Barsanti P."/>
            <person name="Batterham P."/>
            <person name="Batzoglou S."/>
            <person name="Begun D."/>
            <person name="Bhutkar A."/>
            <person name="Blanco E."/>
            <person name="Bosak S.A."/>
            <person name="Bradley R.K."/>
            <person name="Brand A.D."/>
            <person name="Brent M.R."/>
            <person name="Brooks A.N."/>
            <person name="Brown R.H."/>
            <person name="Butlin R.K."/>
            <person name="Caggese C."/>
            <person name="Calvi B.R."/>
            <person name="Bernardo de Carvalho A."/>
            <person name="Caspi A."/>
            <person name="Castrezana S."/>
            <person name="Celniker S.E."/>
            <person name="Chang J.L."/>
            <person name="Chapple C."/>
            <person name="Chatterji S."/>
            <person name="Chinwalla A."/>
            <person name="Civetta A."/>
            <person name="Clifton S.W."/>
            <person name="Comeron J.M."/>
            <person name="Costello J.C."/>
            <person name="Coyne J.A."/>
            <person name="Daub J."/>
            <person name="David R.G."/>
            <person name="Delcher A.L."/>
            <person name="Delehaunty K."/>
            <person name="Do C.B."/>
            <person name="Ebling H."/>
            <person name="Edwards K."/>
            <person name="Eickbush T."/>
            <person name="Evans J.D."/>
            <person name="Filipski A."/>
            <person name="Findeiss S."/>
            <person name="Freyhult E."/>
            <person name="Fulton L."/>
            <person name="Fulton R."/>
            <person name="Garcia A.C."/>
            <person name="Gardiner A."/>
            <person name="Garfield D.A."/>
            <person name="Garvin B.E."/>
            <person name="Gibson G."/>
            <person name="Gilbert D."/>
            <person name="Gnerre S."/>
            <person name="Godfrey J."/>
            <person name="Good R."/>
            <person name="Gotea V."/>
            <person name="Gravely B."/>
            <person name="Greenberg A.J."/>
            <person name="Griffiths-Jones S."/>
            <person name="Gross S."/>
            <person name="Guigo R."/>
            <person name="Gustafson E.A."/>
            <person name="Haerty W."/>
            <person name="Hahn M.W."/>
            <person name="Halligan D.L."/>
            <person name="Halpern A.L."/>
            <person name="Halter G.M."/>
            <person name="Han M.V."/>
            <person name="Heger A."/>
            <person name="Hillier L."/>
            <person name="Hinrichs A.S."/>
            <person name="Holmes I."/>
            <person name="Hoskins R.A."/>
            <person name="Hubisz M.J."/>
            <person name="Hultmark D."/>
            <person name="Huntley M.A."/>
            <person name="Jaffe D.B."/>
            <person name="Jagadeeshan S."/>
            <person name="Jeck W.R."/>
            <person name="Johnson J."/>
            <person name="Jones C.D."/>
            <person name="Jordan W.C."/>
            <person name="Karpen G.H."/>
            <person name="Kataoka E."/>
            <person name="Keightley P.D."/>
            <person name="Kheradpour P."/>
            <person name="Kirkness E.F."/>
            <person name="Koerich L.B."/>
            <person name="Kristiansen K."/>
            <person name="Kudrna D."/>
            <person name="Kulathinal R.J."/>
            <person name="Kumar S."/>
            <person name="Kwok R."/>
            <person name="Lander E."/>
            <person name="Langley C.H."/>
            <person name="Lapoint R."/>
            <person name="Lazzaro B.P."/>
            <person name="Lee S.J."/>
            <person name="Levesque L."/>
            <person name="Li R."/>
            <person name="Lin C.F."/>
            <person name="Lin M.F."/>
            <person name="Lindblad-Toh K."/>
            <person name="Llopart A."/>
            <person name="Long M."/>
            <person name="Low L."/>
            <person name="Lozovsky E."/>
            <person name="Lu J."/>
            <person name="Luo M."/>
            <person name="Machado C.A."/>
            <person name="Makalowski W."/>
            <person name="Marzo M."/>
            <person name="Matsuda M."/>
            <person name="Matzkin L."/>
            <person name="McAllister B."/>
            <person name="McBride C.S."/>
            <person name="McKernan B."/>
            <person name="McKernan K."/>
            <person name="Mendez-Lago M."/>
            <person name="Minx P."/>
            <person name="Mollenhauer M.U."/>
            <person name="Montooth K."/>
            <person name="Mount S.M."/>
            <person name="Mu X."/>
            <person name="Myers E."/>
            <person name="Negre B."/>
            <person name="Newfeld S."/>
            <person name="Nielsen R."/>
            <person name="Noor M.A."/>
            <person name="O'Grady P."/>
            <person name="Pachter L."/>
            <person name="Papaceit M."/>
            <person name="Parisi M.J."/>
            <person name="Parisi M."/>
            <person name="Parts L."/>
            <person name="Pedersen J.S."/>
            <person name="Pesole G."/>
            <person name="Phillippy A.M."/>
            <person name="Ponting C.P."/>
            <person name="Pop M."/>
            <person name="Porcelli D."/>
            <person name="Powell J.R."/>
            <person name="Prohaska S."/>
            <person name="Pruitt K."/>
            <person name="Puig M."/>
            <person name="Quesneville H."/>
            <person name="Ram K.R."/>
            <person name="Rand D."/>
            <person name="Rasmussen M.D."/>
            <person name="Reed L.K."/>
            <person name="Reenan R."/>
            <person name="Reily A."/>
            <person name="Remington K.A."/>
            <person name="Rieger T.T."/>
            <person name="Ritchie M.G."/>
            <person name="Robin C."/>
            <person name="Rogers Y.H."/>
            <person name="Rohde C."/>
            <person name="Rozas J."/>
            <person name="Rubenfield M.J."/>
            <person name="Ruiz A."/>
            <person name="Russo S."/>
            <person name="Salzberg S.L."/>
            <person name="Sanchez-Gracia A."/>
            <person name="Saranga D.J."/>
            <person name="Sato H."/>
            <person name="Schaeffer S.W."/>
            <person name="Schatz M.C."/>
            <person name="Schlenke T."/>
            <person name="Schwartz R."/>
            <person name="Segarra C."/>
            <person name="Singh R.S."/>
            <person name="Sirot L."/>
            <person name="Sirota M."/>
            <person name="Sisneros N.B."/>
            <person name="Smith C.D."/>
            <person name="Smith T.F."/>
            <person name="Spieth J."/>
            <person name="Stage D.E."/>
            <person name="Stark A."/>
            <person name="Stephan W."/>
            <person name="Strausberg R.L."/>
            <person name="Strempel S."/>
            <person name="Sturgill D."/>
            <person name="Sutton G."/>
            <person name="Sutton G.G."/>
            <person name="Tao W."/>
            <person name="Teichmann S."/>
            <person name="Tobari Y.N."/>
            <person name="Tomimura Y."/>
            <person name="Tsolas J.M."/>
            <person name="Valente V.L."/>
            <person name="Venter E."/>
            <person name="Venter J.C."/>
            <person name="Vicario S."/>
            <person name="Vieira F.G."/>
            <person name="Vilella A.J."/>
            <person name="Villasante A."/>
            <person name="Walenz B."/>
            <person name="Wang J."/>
            <person name="Wasserman M."/>
            <person name="Watts T."/>
            <person name="Wilson D."/>
            <person name="Wilson R.K."/>
            <person name="Wing R.A."/>
            <person name="Wolfner M.F."/>
            <person name="Wong A."/>
            <person name="Wong G.K."/>
            <person name="Wu C.I."/>
            <person name="Wu G."/>
            <person name="Yamamoto D."/>
            <person name="Yang H.P."/>
            <person name="Yang S.P."/>
            <person name="Yorke J.A."/>
            <person name="Yoshida K."/>
            <person name="Zdobnov E."/>
            <person name="Zhang P."/>
            <person name="Zhang Y."/>
            <person name="Zimin A.V."/>
            <person name="Baldwin J."/>
            <person name="Abdouelleil A."/>
            <person name="Abdulkadir J."/>
            <person name="Abebe A."/>
            <person name="Abera B."/>
            <person name="Abreu J."/>
            <person name="Acer S.C."/>
            <person name="Aftuck L."/>
            <person name="Alexander A."/>
            <person name="An P."/>
            <person name="Anderson E."/>
            <person name="Anderson S."/>
            <person name="Arachi H."/>
            <person name="Azer M."/>
            <person name="Bachantsang P."/>
            <person name="Barry A."/>
            <person name="Bayul T."/>
            <person name="Berlin A."/>
            <person name="Bessette D."/>
            <person name="Bloom T."/>
            <person name="Blye J."/>
            <person name="Boguslavskiy L."/>
            <person name="Bonnet C."/>
            <person name="Boukhgalter B."/>
            <person name="Bourzgui I."/>
            <person name="Brown A."/>
            <person name="Cahill P."/>
            <person name="Channer S."/>
            <person name="Cheshatsang Y."/>
            <person name="Chuda L."/>
            <person name="Citroen M."/>
            <person name="Collymore A."/>
            <person name="Cooke P."/>
            <person name="Costello M."/>
            <person name="D'Aco K."/>
            <person name="Daza R."/>
            <person name="De Haan G."/>
            <person name="DeGray S."/>
            <person name="DeMaso C."/>
            <person name="Dhargay N."/>
            <person name="Dooley K."/>
            <person name="Dooley E."/>
            <person name="Doricent M."/>
            <person name="Dorje P."/>
            <person name="Dorjee K."/>
            <person name="Dupes A."/>
            <person name="Elong R."/>
            <person name="Falk J."/>
            <person name="Farina A."/>
            <person name="Faro S."/>
            <person name="Ferguson D."/>
            <person name="Fisher S."/>
            <person name="Foley C.D."/>
            <person name="Franke A."/>
            <person name="Friedrich D."/>
            <person name="Gadbois L."/>
            <person name="Gearin G."/>
            <person name="Gearin C.R."/>
            <person name="Giannoukos G."/>
            <person name="Goode T."/>
            <person name="Graham J."/>
            <person name="Grandbois E."/>
            <person name="Grewal S."/>
            <person name="Gyaltsen K."/>
            <person name="Hafez N."/>
            <person name="Hagos B."/>
            <person name="Hall J."/>
            <person name="Henson C."/>
            <person name="Hollinger A."/>
            <person name="Honan T."/>
            <person name="Huard M.D."/>
            <person name="Hughes L."/>
            <person name="Hurhula B."/>
            <person name="Husby M.E."/>
            <person name="Kamat A."/>
            <person name="Kanga B."/>
            <person name="Kashin S."/>
            <person name="Khazanovich D."/>
            <person name="Kisner P."/>
            <person name="Lance K."/>
            <person name="Lara M."/>
            <person name="Lee W."/>
            <person name="Lennon N."/>
            <person name="Letendre F."/>
            <person name="LeVine R."/>
            <person name="Lipovsky A."/>
            <person name="Liu X."/>
            <person name="Liu J."/>
            <person name="Liu S."/>
            <person name="Lokyitsang T."/>
            <person name="Lokyitsang Y."/>
            <person name="Lubonja R."/>
            <person name="Lui A."/>
            <person name="MacDonald P."/>
            <person name="Magnisalis V."/>
            <person name="Maru K."/>
            <person name="Matthews C."/>
            <person name="McCusker W."/>
            <person name="McDonough S."/>
            <person name="Mehta T."/>
            <person name="Meldrim J."/>
            <person name="Meneus L."/>
            <person name="Mihai O."/>
            <person name="Mihalev A."/>
            <person name="Mihova T."/>
            <person name="Mittelman R."/>
            <person name="Mlenga V."/>
            <person name="Montmayeur A."/>
            <person name="Mulrain L."/>
            <person name="Navidi A."/>
            <person name="Naylor J."/>
            <person name="Negash T."/>
            <person name="Nguyen T."/>
            <person name="Nguyen N."/>
            <person name="Nicol R."/>
            <person name="Norbu C."/>
            <person name="Norbu N."/>
            <person name="Novod N."/>
            <person name="O'Neill B."/>
            <person name="Osman S."/>
            <person name="Markiewicz E."/>
            <person name="Oyono O.L."/>
            <person name="Patti C."/>
            <person name="Phunkhang P."/>
            <person name="Pierre F."/>
            <person name="Priest M."/>
            <person name="Raghuraman S."/>
            <person name="Rege F."/>
            <person name="Reyes R."/>
            <person name="Rise C."/>
            <person name="Rogov P."/>
            <person name="Ross K."/>
            <person name="Ryan E."/>
            <person name="Settipalli S."/>
            <person name="Shea T."/>
            <person name="Sherpa N."/>
            <person name="Shi L."/>
            <person name="Shih D."/>
            <person name="Sparrow T."/>
            <person name="Spaulding J."/>
            <person name="Stalker J."/>
            <person name="Stange-Thomann N."/>
            <person name="Stavropoulos S."/>
            <person name="Stone C."/>
            <person name="Strader C."/>
            <person name="Tesfaye S."/>
            <person name="Thomson T."/>
            <person name="Thoulutsang Y."/>
            <person name="Thoulutsang D."/>
            <person name="Topham K."/>
            <person name="Topping I."/>
            <person name="Tsamla T."/>
            <person name="Vassiliev H."/>
            <person name="Vo A."/>
            <person name="Wangchuk T."/>
            <person name="Wangdi T."/>
            <person name="Weiand M."/>
            <person name="Wilkinson J."/>
            <person name="Wilson A."/>
            <person name="Yadav S."/>
            <person name="Young G."/>
            <person name="Yu Q."/>
            <person name="Zembek L."/>
            <person name="Zhong D."/>
            <person name="Zimmer A."/>
            <person name="Zwirko Z."/>
            <person name="Jaffe D.B."/>
            <person name="Alvarez P."/>
            <person name="Brockman W."/>
            <person name="Butler J."/>
            <person name="Chin C."/>
            <person name="Gnerre S."/>
            <person name="Grabherr M."/>
            <person name="Kleber M."/>
            <person name="Mauceli E."/>
            <person name="MacCallum I."/>
        </authorList>
    </citation>
    <scope>NUCLEOTIDE SEQUENCE [LARGE SCALE GENOMIC DNA]</scope>
    <source>
        <strain evidence="4">Tucson 14024-0371.13</strain>
    </source>
</reference>
<dbReference type="AlphaFoldDB" id="B3M450"/>
<keyword evidence="4" id="KW-1185">Reference proteome</keyword>
<gene>
    <name evidence="3" type="primary">Dana\GF10496</name>
    <name evidence="3" type="synonym">dana_GLEANR_10450</name>
    <name evidence="3" type="ORF">GF10496</name>
</gene>
<evidence type="ECO:0000313" key="4">
    <source>
        <dbReference type="Proteomes" id="UP000007801"/>
    </source>
</evidence>
<accession>B3M450</accession>
<dbReference type="SMR" id="B3M450"/>
<evidence type="ECO:0000256" key="1">
    <source>
        <dbReference type="SAM" id="MobiDB-lite"/>
    </source>
</evidence>
<evidence type="ECO:0000313" key="3">
    <source>
        <dbReference type="EMBL" id="EDV40412.2"/>
    </source>
</evidence>
<feature type="region of interest" description="Disordered" evidence="1">
    <location>
        <begin position="368"/>
        <end position="390"/>
    </location>
</feature>
<feature type="non-terminal residue" evidence="3">
    <location>
        <position position="1"/>
    </location>
</feature>
<dbReference type="InParanoid" id="B3M450"/>
<dbReference type="OrthoDB" id="8194084at2759"/>
<dbReference type="HOGENOM" id="CLU_422291_0_0_1"/>
<organism evidence="3 4">
    <name type="scientific">Drosophila ananassae</name>
    <name type="common">Fruit fly</name>
    <dbReference type="NCBI Taxonomy" id="7217"/>
    <lineage>
        <taxon>Eukaryota</taxon>
        <taxon>Metazoa</taxon>
        <taxon>Ecdysozoa</taxon>
        <taxon>Arthropoda</taxon>
        <taxon>Hexapoda</taxon>
        <taxon>Insecta</taxon>
        <taxon>Pterygota</taxon>
        <taxon>Neoptera</taxon>
        <taxon>Endopterygota</taxon>
        <taxon>Diptera</taxon>
        <taxon>Brachycera</taxon>
        <taxon>Muscomorpha</taxon>
        <taxon>Ephydroidea</taxon>
        <taxon>Drosophilidae</taxon>
        <taxon>Drosophila</taxon>
        <taxon>Sophophora</taxon>
    </lineage>
</organism>
<dbReference type="EMBL" id="CH902618">
    <property type="protein sequence ID" value="EDV40412.2"/>
    <property type="molecule type" value="Genomic_DNA"/>
</dbReference>
<sequence length="390" mass="42059">QKCLLAHRQHRGLATERHRSRAAPLIFEEHPYYGGLRGQLLQLRPQRDGSVGSFILQRQAQPQVRAVPRDSDDTITISAASISAIADGSGASNSISASASDFNRIQLAAARLVAIQELAKRKGSFSEEDNKVYASSLLELGQAAQSLALLQQTGQIKDFSVLLQPELFAMPQKQPSNFGLEAPNSPADQKIDEQKLDEVTEQQFSPDEQFLPPNNEDPYEDVNDSVSVMAPKKDAAVAEAKPVGLSIAGEGGVASSKPNAVALSGRNGLAVASPKATAIAGVSPEEAAAFSISLPSRNQLVIKSPNSASERVSDDYDYNDVPLNLARFPLTRETPQQLVPVRISGGDALVDRWRTAIAEDYAARQAQAKVAKPQPTPFIRMAPKRRLHSE</sequence>
<evidence type="ECO:0000259" key="2">
    <source>
        <dbReference type="Pfam" id="PF15999"/>
    </source>
</evidence>
<protein>
    <recommendedName>
        <fullName evidence="2">DUF4774 domain-containing protein</fullName>
    </recommendedName>
</protein>